<dbReference type="Proteomes" id="UP001179280">
    <property type="component" value="Unassembled WGS sequence"/>
</dbReference>
<evidence type="ECO:0000313" key="1">
    <source>
        <dbReference type="EMBL" id="MBM7840835.1"/>
    </source>
</evidence>
<proteinExistence type="predicted"/>
<organism evidence="1 2">
    <name type="scientific">Shouchella xiaoxiensis</name>
    <dbReference type="NCBI Taxonomy" id="766895"/>
    <lineage>
        <taxon>Bacteria</taxon>
        <taxon>Bacillati</taxon>
        <taxon>Bacillota</taxon>
        <taxon>Bacilli</taxon>
        <taxon>Bacillales</taxon>
        <taxon>Bacillaceae</taxon>
        <taxon>Shouchella</taxon>
    </lineage>
</organism>
<comment type="caution">
    <text evidence="1">The sequence shown here is derived from an EMBL/GenBank/DDBJ whole genome shotgun (WGS) entry which is preliminary data.</text>
</comment>
<evidence type="ECO:0000313" key="2">
    <source>
        <dbReference type="Proteomes" id="UP001179280"/>
    </source>
</evidence>
<dbReference type="EMBL" id="JAFBCV010000017">
    <property type="protein sequence ID" value="MBM7840835.1"/>
    <property type="molecule type" value="Genomic_DNA"/>
</dbReference>
<protein>
    <submittedName>
        <fullName evidence="1">Uncharacterized protein</fullName>
    </submittedName>
</protein>
<reference evidence="1" key="1">
    <citation type="submission" date="2021-01" db="EMBL/GenBank/DDBJ databases">
        <title>Genomic Encyclopedia of Type Strains, Phase IV (KMG-IV): sequencing the most valuable type-strain genomes for metagenomic binning, comparative biology and taxonomic classification.</title>
        <authorList>
            <person name="Goeker M."/>
        </authorList>
    </citation>
    <scope>NUCLEOTIDE SEQUENCE</scope>
    <source>
        <strain evidence="1">DSM 21943</strain>
    </source>
</reference>
<accession>A0ABS2SZA5</accession>
<sequence length="36" mass="4381">MSPKKKEDMEKYKGASHIFYLYFLFLLRCGQRFSDC</sequence>
<name>A0ABS2SZA5_9BACI</name>
<keyword evidence="2" id="KW-1185">Reference proteome</keyword>
<gene>
    <name evidence="1" type="ORF">JOC54_004128</name>
</gene>